<gene>
    <name evidence="1" type="ORF">F8154_09910</name>
</gene>
<sequence length="175" mass="19359">MKFIPFITKEIEKIMSISPFLIKLCSLYYKRIVSNEIKLGAITNKDRVLCIGGGPIPATALEIAYKTGAIVDVIDGDPDAVDIARKVVKTLRISDKVKIEHGIGQKVDASDYSVIHVALQACPHDSILKNVWGKAPIGARILMRCPKESLAHCYTALSKEAYCYQCKQIEQNNLL</sequence>
<keyword evidence="2" id="KW-1185">Reference proteome</keyword>
<dbReference type="AlphaFoldDB" id="A0A6I0F789"/>
<dbReference type="EMBL" id="WBZC01000035">
    <property type="protein sequence ID" value="KAB3534047.1"/>
    <property type="molecule type" value="Genomic_DNA"/>
</dbReference>
<comment type="caution">
    <text evidence="1">The sequence shown here is derived from an EMBL/GenBank/DDBJ whole genome shotgun (WGS) entry which is preliminary data.</text>
</comment>
<dbReference type="SUPFAM" id="SSF53335">
    <property type="entry name" value="S-adenosyl-L-methionine-dependent methyltransferases"/>
    <property type="match status" value="1"/>
</dbReference>
<proteinExistence type="predicted"/>
<dbReference type="OrthoDB" id="1956540at2"/>
<dbReference type="Proteomes" id="UP000432715">
    <property type="component" value="Unassembled WGS sequence"/>
</dbReference>
<accession>A0A6I0F789</accession>
<name>A0A6I0F789_9FIRM</name>
<dbReference type="InterPro" id="IPR029063">
    <property type="entry name" value="SAM-dependent_MTases_sf"/>
</dbReference>
<organism evidence="1 2">
    <name type="scientific">Alkaliphilus pronyensis</name>
    <dbReference type="NCBI Taxonomy" id="1482732"/>
    <lineage>
        <taxon>Bacteria</taxon>
        <taxon>Bacillati</taxon>
        <taxon>Bacillota</taxon>
        <taxon>Clostridia</taxon>
        <taxon>Peptostreptococcales</taxon>
        <taxon>Natronincolaceae</taxon>
        <taxon>Alkaliphilus</taxon>
    </lineage>
</organism>
<evidence type="ECO:0000313" key="1">
    <source>
        <dbReference type="EMBL" id="KAB3534047.1"/>
    </source>
</evidence>
<reference evidence="1 2" key="1">
    <citation type="submission" date="2019-10" db="EMBL/GenBank/DDBJ databases">
        <title>Alkaliphilus serpentinus sp. nov. and Alkaliphilus pronyensis sp. nov., two novel anaerobic alkaliphilic species isolated from the serpentinized-hosted hydrothermal field of the Prony Bay (New Caledonia).</title>
        <authorList>
            <person name="Postec A."/>
        </authorList>
    </citation>
    <scope>NUCLEOTIDE SEQUENCE [LARGE SCALE GENOMIC DNA]</scope>
    <source>
        <strain evidence="1 2">LacV</strain>
    </source>
</reference>
<evidence type="ECO:0000313" key="2">
    <source>
        <dbReference type="Proteomes" id="UP000432715"/>
    </source>
</evidence>
<evidence type="ECO:0008006" key="3">
    <source>
        <dbReference type="Google" id="ProtNLM"/>
    </source>
</evidence>
<dbReference type="Gene3D" id="3.40.50.150">
    <property type="entry name" value="Vaccinia Virus protein VP39"/>
    <property type="match status" value="1"/>
</dbReference>
<dbReference type="RefSeq" id="WP_151861459.1">
    <property type="nucleotide sequence ID" value="NZ_WBZC01000035.1"/>
</dbReference>
<protein>
    <recommendedName>
        <fullName evidence="3">Nicotianamine synthase</fullName>
    </recommendedName>
</protein>